<organism evidence="6 7">
    <name type="scientific">Priestia megaterium</name>
    <name type="common">Bacillus megaterium</name>
    <dbReference type="NCBI Taxonomy" id="1404"/>
    <lineage>
        <taxon>Bacteria</taxon>
        <taxon>Bacillati</taxon>
        <taxon>Bacillota</taxon>
        <taxon>Bacilli</taxon>
        <taxon>Bacillales</taxon>
        <taxon>Bacillaceae</taxon>
        <taxon>Priestia</taxon>
    </lineage>
</organism>
<dbReference type="Pfam" id="PF00686">
    <property type="entry name" value="CBM_20"/>
    <property type="match status" value="1"/>
</dbReference>
<dbReference type="InterPro" id="IPR002044">
    <property type="entry name" value="CBM20"/>
</dbReference>
<dbReference type="SUPFAM" id="SSF51011">
    <property type="entry name" value="Glycosyl hydrolase domain"/>
    <property type="match status" value="1"/>
</dbReference>
<protein>
    <submittedName>
        <fullName evidence="6">Amylopullulanase</fullName>
    </submittedName>
</protein>
<dbReference type="Pfam" id="PF22058">
    <property type="entry name" value="X25_BaPul_like"/>
    <property type="match status" value="2"/>
</dbReference>
<dbReference type="GO" id="GO:2001070">
    <property type="term" value="F:starch binding"/>
    <property type="evidence" value="ECO:0007669"/>
    <property type="project" value="InterPro"/>
</dbReference>
<evidence type="ECO:0000259" key="4">
    <source>
        <dbReference type="PROSITE" id="PS50853"/>
    </source>
</evidence>
<proteinExistence type="predicted"/>
<dbReference type="CDD" id="cd00063">
    <property type="entry name" value="FN3"/>
    <property type="match status" value="1"/>
</dbReference>
<keyword evidence="1" id="KW-0378">Hydrolase</keyword>
<name>A0A6H1NZM7_PRIMG</name>
<dbReference type="Gene3D" id="3.20.20.80">
    <property type="entry name" value="Glycosidases"/>
    <property type="match status" value="1"/>
</dbReference>
<dbReference type="InterPro" id="IPR054409">
    <property type="entry name" value="X25_BaPul-like"/>
</dbReference>
<evidence type="ECO:0000259" key="5">
    <source>
        <dbReference type="PROSITE" id="PS51166"/>
    </source>
</evidence>
<accession>A0A6H1NZM7</accession>
<evidence type="ECO:0000256" key="3">
    <source>
        <dbReference type="ARBA" id="ARBA00023295"/>
    </source>
</evidence>
<dbReference type="PROSITE" id="PS51166">
    <property type="entry name" value="CBM20"/>
    <property type="match status" value="1"/>
</dbReference>
<dbReference type="InterPro" id="IPR014756">
    <property type="entry name" value="Ig_E-set"/>
</dbReference>
<dbReference type="InterPro" id="IPR004185">
    <property type="entry name" value="Glyco_hydro_13_lg-like_dom"/>
</dbReference>
<evidence type="ECO:0000313" key="7">
    <source>
        <dbReference type="Proteomes" id="UP000501868"/>
    </source>
</evidence>
<dbReference type="SUPFAM" id="SSF49452">
    <property type="entry name" value="Starch-binding domain-like"/>
    <property type="match status" value="1"/>
</dbReference>
<feature type="domain" description="Fibronectin type-III" evidence="4">
    <location>
        <begin position="959"/>
        <end position="1053"/>
    </location>
</feature>
<dbReference type="Pfam" id="PF00041">
    <property type="entry name" value="fn3"/>
    <property type="match status" value="1"/>
</dbReference>
<sequence length="1476" mass="163895">MKRNQRKLLSLVTVVGLILQLFSGLVTSQTAKAEETTPKQVVLVGSLQAVLGNSGDWDPSSVKTQMDYQGNGLYSLTGTLPSGTYEYKIAIGGDWSENYGDGGASGGNNIKLTLTEQKKVTFYYNDNTHAIADSTHYTLLNEDKKPRLVGTIQPAIQAGTAWSPADSTALMEDTHFDNVYSFTAKVLRGSYEYKIVLGKDWTESYPGSNEKLNVLSDTTITFFYNNQTKEVYSDYKPIGSDSMIDKNALYHDSWDQVYRTPFGAVPAGKPVTFRLSAKKGDLTRASLYVKNYNTGTTKVLSMKNTGWSDTKDKGAIEFWEATFTPSDKGVHGYKFIAGDQDTTVEYGEDTQEGHTGKAEDKNAGLFQLTVFDPGYQTPDWMKEAVVYQIYPDRFYNGNKANDHVKDQIGARGSQPIEHPDSWSSLPDNPYEQGTGSYTGDGEFTNDFFGGDIAGIKAKLDYLQSLGANTLYLNPIALAPSNHKYDATDYKQVDPMFGSEKEFEDFAKELSKRHMHLILDGVFNHVSDDSIYFDRYHKYKTVGAYEYWSRIYDLMNNEKLSETAAKDKAKQQLIAEGQTFSPYGFENWFKIENVKVPNEKVNGVSTGEHYKYEGWWGYDSLPVFESVNGTKVDHPSELNNTALANYIFYDKDSVGKTWINRGSSGWRLDVANEVDSSFWQEFRKQMKSKTMIGAGKTLQKEEEPLILGEIWDDASKYFLGDQYDSVMNYRFRGAILDYLKNGNAANAQNTLLAIQEDYPKEAFYALMNLMGSHDTARAIFLLGNGTDTYFRAEQDPNYKYDEGVKRLKLASILQMGYPGAPTIYYGDEAGQTGSKDPDDRRTYPWGNENKDLIAHYQKIGQIRKENADLFAHGDLHHLYAKGDVLAYVRTKETKSGLVIINRGKTTQTVDIDTKVLLANGLRFVDQLDPEYLTTTKDDKLSLTVPAESGRMLITVNDVKQPQPVKEVTGTAGSKEVTLSWTGTGTGTKYNVYQSTVSGGLWTKVKETTDTTVNISDLNNGRTYYFTVTALNESGNESVPAASSGLVPHYDAAKASIKDLTTLDNRELNLAQSSNVKAAFYLPGATETGAAEGITAELQVRLKGQTTWTSSQALYNGQAQGDQANEFQGSFTAYEAGTYEYRMAFTPDLGKTFVYSTTGEVTYSHSTADTIPPANDVTLDTPIKESGQVNLNWKLTQPNQPFKTVIYRDGQILSTLDGSAVTFRDYQVANGTAYQYQVRVYDQAGNHVESNKVSVTPEIVMVQVTFKVHAPDYTPLAAQVNIPGSLNGWNTSAWTMSRNGAVTPDWEYTVELEEGTELTYKYTRDNSWDHEGLADHTPSDHSDDDISNYGYGAAGTDMKIVVTNQGNNKMVVQDTILRWIDMPLAVSQIDVNGSIMTIKGNAIKGADLTINGEKVTVGNDMNFTQSFTLQAGRTQVPVHIEPTDSTRSTIFKGDGGSITKNTKNYVIDVLTKTISETK</sequence>
<dbReference type="Pfam" id="PF00128">
    <property type="entry name" value="Alpha-amylase"/>
    <property type="match status" value="1"/>
</dbReference>
<keyword evidence="3" id="KW-0326">Glycosidase</keyword>
<dbReference type="PANTHER" id="PTHR10357">
    <property type="entry name" value="ALPHA-AMYLASE FAMILY MEMBER"/>
    <property type="match status" value="1"/>
</dbReference>
<dbReference type="SUPFAM" id="SSF49265">
    <property type="entry name" value="Fibronectin type III"/>
    <property type="match status" value="1"/>
</dbReference>
<dbReference type="GO" id="GO:0005975">
    <property type="term" value="P:carbohydrate metabolic process"/>
    <property type="evidence" value="ECO:0007669"/>
    <property type="project" value="InterPro"/>
</dbReference>
<dbReference type="InterPro" id="IPR036116">
    <property type="entry name" value="FN3_sf"/>
</dbReference>
<dbReference type="CDD" id="cd02857">
    <property type="entry name" value="E_set_CDase_PDE_N"/>
    <property type="match status" value="1"/>
</dbReference>
<keyword evidence="2" id="KW-0106">Calcium</keyword>
<dbReference type="SMART" id="SM00060">
    <property type="entry name" value="FN3"/>
    <property type="match status" value="2"/>
</dbReference>
<dbReference type="Gene3D" id="3.90.400.10">
    <property type="entry name" value="Oligo-1,6-glucosidase, Domain 2"/>
    <property type="match status" value="1"/>
</dbReference>
<evidence type="ECO:0000256" key="1">
    <source>
        <dbReference type="ARBA" id="ARBA00022801"/>
    </source>
</evidence>
<dbReference type="Gene3D" id="2.60.40.1180">
    <property type="entry name" value="Golgi alpha-mannosidase II"/>
    <property type="match status" value="1"/>
</dbReference>
<dbReference type="InterPro" id="IPR013783">
    <property type="entry name" value="Ig-like_fold"/>
</dbReference>
<dbReference type="GO" id="GO:0004553">
    <property type="term" value="F:hydrolase activity, hydrolyzing O-glycosyl compounds"/>
    <property type="evidence" value="ECO:0007669"/>
    <property type="project" value="InterPro"/>
</dbReference>
<reference evidence="6 7" key="1">
    <citation type="submission" date="2020-04" db="EMBL/GenBank/DDBJ databases">
        <title>Genome-Wide Identification of 5-Methylcytosine Sites in Bacterial Genomes By High-Throughput Sequencing of MspJI Restriction Fragments.</title>
        <authorList>
            <person name="Wu V."/>
        </authorList>
    </citation>
    <scope>NUCLEOTIDE SEQUENCE [LARGE SCALE GENOMIC DNA]</scope>
    <source>
        <strain evidence="6 7">S2</strain>
    </source>
</reference>
<dbReference type="PANTHER" id="PTHR10357:SF210">
    <property type="entry name" value="MALTODEXTRIN GLUCOSIDASE"/>
    <property type="match status" value="1"/>
</dbReference>
<dbReference type="Gene3D" id="2.60.40.10">
    <property type="entry name" value="Immunoglobulins"/>
    <property type="match status" value="6"/>
</dbReference>
<evidence type="ECO:0000256" key="2">
    <source>
        <dbReference type="ARBA" id="ARBA00022837"/>
    </source>
</evidence>
<dbReference type="InterPro" id="IPR003961">
    <property type="entry name" value="FN3_dom"/>
</dbReference>
<dbReference type="CDD" id="cd11338">
    <property type="entry name" value="AmyAc_CMD"/>
    <property type="match status" value="1"/>
</dbReference>
<feature type="domain" description="CBM20" evidence="5">
    <location>
        <begin position="1254"/>
        <end position="1351"/>
    </location>
</feature>
<dbReference type="InterPro" id="IPR006047">
    <property type="entry name" value="GH13_cat_dom"/>
</dbReference>
<dbReference type="InterPro" id="IPR045857">
    <property type="entry name" value="O16G_dom_2"/>
</dbReference>
<gene>
    <name evidence="6" type="ORF">HFZ78_08100</name>
</gene>
<reference evidence="6 7" key="2">
    <citation type="submission" date="2020-04" db="EMBL/GenBank/DDBJ databases">
        <authorList>
            <person name="Fomenkov A."/>
            <person name="Anton B.P."/>
            <person name="Roberts R.J."/>
        </authorList>
    </citation>
    <scope>NUCLEOTIDE SEQUENCE [LARGE SCALE GENOMIC DNA]</scope>
    <source>
        <strain evidence="6 7">S2</strain>
    </source>
</reference>
<dbReference type="SUPFAM" id="SSF51445">
    <property type="entry name" value="(Trans)glycosidases"/>
    <property type="match status" value="1"/>
</dbReference>
<dbReference type="PROSITE" id="PS50853">
    <property type="entry name" value="FN3"/>
    <property type="match status" value="1"/>
</dbReference>
<evidence type="ECO:0000313" key="6">
    <source>
        <dbReference type="EMBL" id="QIZ06675.1"/>
    </source>
</evidence>
<dbReference type="Proteomes" id="UP000501868">
    <property type="component" value="Chromosome"/>
</dbReference>
<dbReference type="SMART" id="SM00642">
    <property type="entry name" value="Aamy"/>
    <property type="match status" value="1"/>
</dbReference>
<dbReference type="CDD" id="cd12962">
    <property type="entry name" value="X25_BaPul_like"/>
    <property type="match status" value="2"/>
</dbReference>
<dbReference type="SUPFAM" id="SSF81296">
    <property type="entry name" value="E set domains"/>
    <property type="match status" value="1"/>
</dbReference>
<dbReference type="InterPro" id="IPR013780">
    <property type="entry name" value="Glyco_hydro_b"/>
</dbReference>
<dbReference type="SMART" id="SM01065">
    <property type="entry name" value="CBM_2"/>
    <property type="match status" value="1"/>
</dbReference>
<dbReference type="InterPro" id="IPR017853">
    <property type="entry name" value="GH"/>
</dbReference>
<dbReference type="InterPro" id="IPR013784">
    <property type="entry name" value="Carb-bd-like_fold"/>
</dbReference>
<dbReference type="EMBL" id="CP051128">
    <property type="protein sequence ID" value="QIZ06675.1"/>
    <property type="molecule type" value="Genomic_DNA"/>
</dbReference>